<feature type="region of interest" description="Disordered" evidence="1">
    <location>
        <begin position="156"/>
        <end position="241"/>
    </location>
</feature>
<feature type="compositionally biased region" description="Low complexity" evidence="1">
    <location>
        <begin position="178"/>
        <end position="193"/>
    </location>
</feature>
<accession>A0A2H3J8I6</accession>
<keyword evidence="3" id="KW-1185">Reference proteome</keyword>
<proteinExistence type="predicted"/>
<dbReference type="AlphaFoldDB" id="A0A2H3J8I6"/>
<reference evidence="2 3" key="1">
    <citation type="journal article" date="2012" name="Science">
        <title>The Paleozoic origin of enzymatic lignin decomposition reconstructed from 31 fungal genomes.</title>
        <authorList>
            <person name="Floudas D."/>
            <person name="Binder M."/>
            <person name="Riley R."/>
            <person name="Barry K."/>
            <person name="Blanchette R.A."/>
            <person name="Henrissat B."/>
            <person name="Martinez A.T."/>
            <person name="Otillar R."/>
            <person name="Spatafora J.W."/>
            <person name="Yadav J.S."/>
            <person name="Aerts A."/>
            <person name="Benoit I."/>
            <person name="Boyd A."/>
            <person name="Carlson A."/>
            <person name="Copeland A."/>
            <person name="Coutinho P.M."/>
            <person name="de Vries R.P."/>
            <person name="Ferreira P."/>
            <person name="Findley K."/>
            <person name="Foster B."/>
            <person name="Gaskell J."/>
            <person name="Glotzer D."/>
            <person name="Gorecki P."/>
            <person name="Heitman J."/>
            <person name="Hesse C."/>
            <person name="Hori C."/>
            <person name="Igarashi K."/>
            <person name="Jurgens J.A."/>
            <person name="Kallen N."/>
            <person name="Kersten P."/>
            <person name="Kohler A."/>
            <person name="Kuees U."/>
            <person name="Kumar T.K.A."/>
            <person name="Kuo A."/>
            <person name="LaButti K."/>
            <person name="Larrondo L.F."/>
            <person name="Lindquist E."/>
            <person name="Ling A."/>
            <person name="Lombard V."/>
            <person name="Lucas S."/>
            <person name="Lundell T."/>
            <person name="Martin R."/>
            <person name="McLaughlin D.J."/>
            <person name="Morgenstern I."/>
            <person name="Morin E."/>
            <person name="Murat C."/>
            <person name="Nagy L.G."/>
            <person name="Nolan M."/>
            <person name="Ohm R.A."/>
            <person name="Patyshakuliyeva A."/>
            <person name="Rokas A."/>
            <person name="Ruiz-Duenas F.J."/>
            <person name="Sabat G."/>
            <person name="Salamov A."/>
            <person name="Samejima M."/>
            <person name="Schmutz J."/>
            <person name="Slot J.C."/>
            <person name="St John F."/>
            <person name="Stenlid J."/>
            <person name="Sun H."/>
            <person name="Sun S."/>
            <person name="Syed K."/>
            <person name="Tsang A."/>
            <person name="Wiebenga A."/>
            <person name="Young D."/>
            <person name="Pisabarro A."/>
            <person name="Eastwood D.C."/>
            <person name="Martin F."/>
            <person name="Cullen D."/>
            <person name="Grigoriev I.V."/>
            <person name="Hibbett D.S."/>
        </authorList>
    </citation>
    <scope>NUCLEOTIDE SEQUENCE [LARGE SCALE GENOMIC DNA]</scope>
    <source>
        <strain evidence="2 3">MD-104</strain>
    </source>
</reference>
<dbReference type="EMBL" id="KB467843">
    <property type="protein sequence ID" value="PCH35049.1"/>
    <property type="molecule type" value="Genomic_DNA"/>
</dbReference>
<dbReference type="Proteomes" id="UP000218811">
    <property type="component" value="Unassembled WGS sequence"/>
</dbReference>
<feature type="region of interest" description="Disordered" evidence="1">
    <location>
        <begin position="95"/>
        <end position="130"/>
    </location>
</feature>
<evidence type="ECO:0000313" key="2">
    <source>
        <dbReference type="EMBL" id="PCH35049.1"/>
    </source>
</evidence>
<gene>
    <name evidence="2" type="ORF">WOLCODRAFT_155706</name>
</gene>
<evidence type="ECO:0000313" key="3">
    <source>
        <dbReference type="Proteomes" id="UP000218811"/>
    </source>
</evidence>
<protein>
    <submittedName>
        <fullName evidence="2">Uncharacterized protein</fullName>
    </submittedName>
</protein>
<evidence type="ECO:0000256" key="1">
    <source>
        <dbReference type="SAM" id="MobiDB-lite"/>
    </source>
</evidence>
<organism evidence="2 3">
    <name type="scientific">Wolfiporia cocos (strain MD-104)</name>
    <name type="common">Brown rot fungus</name>
    <dbReference type="NCBI Taxonomy" id="742152"/>
    <lineage>
        <taxon>Eukaryota</taxon>
        <taxon>Fungi</taxon>
        <taxon>Dikarya</taxon>
        <taxon>Basidiomycota</taxon>
        <taxon>Agaricomycotina</taxon>
        <taxon>Agaricomycetes</taxon>
        <taxon>Polyporales</taxon>
        <taxon>Phaeolaceae</taxon>
        <taxon>Wolfiporia</taxon>
    </lineage>
</organism>
<feature type="compositionally biased region" description="Basic residues" evidence="1">
    <location>
        <begin position="119"/>
        <end position="130"/>
    </location>
</feature>
<name>A0A2H3J8I6_WOLCO</name>
<sequence>MSALAMPERASCVPASLRRGPRRTGSEPAAHACADKGWLAGGAHARTVRRQARAARAVTEKSLEAGCADKLILQKTGVRVCATGRCSIDAASLPGASESMRAPGRAHDRSSIRPLGRPARSHSHATTPRPRKCTLRLIPPRDVCIHPHVPATESCRRDGILKSEQPTTRPASRCVPGSRLSIRSNSNSRWNSRAPLPLRQPARCPHKIPRWPLAHVGPGSSQRPRTHAPTPPRSIVPDPICHSSLPINLRARSRLYGPQ</sequence>